<evidence type="ECO:0000256" key="6">
    <source>
        <dbReference type="ARBA" id="ARBA00022968"/>
    </source>
</evidence>
<gene>
    <name evidence="16" type="ORF">ONB1V03_LOCUS17554</name>
</gene>
<keyword evidence="17" id="KW-1185">Reference proteome</keyword>
<reference evidence="16" key="1">
    <citation type="submission" date="2020-11" db="EMBL/GenBank/DDBJ databases">
        <authorList>
            <person name="Tran Van P."/>
        </authorList>
    </citation>
    <scope>NUCLEOTIDE SEQUENCE</scope>
</reference>
<comment type="function">
    <text evidence="12">Cleaves the distal alpha 1,2-linked glucose residue from the Glc(3)Man(9)GlcNAc(2) oligosaccharide precursor.</text>
</comment>
<dbReference type="SUPFAM" id="SSF48208">
    <property type="entry name" value="Six-hairpin glycosidases"/>
    <property type="match status" value="1"/>
</dbReference>
<evidence type="ECO:0000313" key="17">
    <source>
        <dbReference type="Proteomes" id="UP000728032"/>
    </source>
</evidence>
<dbReference type="EC" id="3.2.1.106" evidence="11 12"/>
<protein>
    <recommendedName>
        <fullName evidence="11 12">Mannosyl-oligosaccharide glucosidase</fullName>
        <ecNumber evidence="11 12">3.2.1.106</ecNumber>
    </recommendedName>
</protein>
<dbReference type="GO" id="GO:0009311">
    <property type="term" value="P:oligosaccharide metabolic process"/>
    <property type="evidence" value="ECO:0007669"/>
    <property type="project" value="UniProtKB-UniRule"/>
</dbReference>
<dbReference type="InterPro" id="IPR031631">
    <property type="entry name" value="Glyco_hydro_63N"/>
</dbReference>
<dbReference type="Pfam" id="PF16923">
    <property type="entry name" value="Glyco_hydro_63N"/>
    <property type="match status" value="1"/>
</dbReference>
<evidence type="ECO:0000256" key="1">
    <source>
        <dbReference type="ARBA" id="ARBA00004648"/>
    </source>
</evidence>
<comment type="catalytic activity">
    <reaction evidence="12">
        <text>N(4)-(alpha-D-Glc-(1-&gt;2)-alpha-D-Glc-(1-&gt;3)-alpha-D-Glc-(1-&gt;3)-alpha-D-Man-(1-&gt;2)-alpha-D-Man-(1-&gt;2)-alpha-D-Man-(1-&gt;3)-[alpha-D-Man-(1-&gt;2)-alpha-D-Man-(1-&gt;3)-[alpha-D-Man-(1-&gt;2)-alpha-D-Man-(1-&gt;6)]-alpha-D-Man-(1-&gt;6)]-beta-D-Man-(1-&gt;4)-beta-D-GlcNAc-(1-&gt;4)-beta-D-GlcNAc)-L-asparaginyl-[protein] + H2O = N(4)-(alpha-D-Glc-(1-&gt;3)-alpha-D-Glc-(1-&gt;3)-alpha-D-Man-(1-&gt;2)-alpha-D-Man-(1-&gt;2)-alpha-D-Man-(1-&gt;3)-[alpha-D-Man-(1-&gt;2)-alpha-D-Man-(1-&gt;3)-[alpha-D-Man-(1-&gt;2)-alpha-D-Man-(1-&gt;6)]-alpha-D-Man-(1-&gt;6)]-beta-D-Man-(1-&gt;4)-beta-D-GlcNAc-(1-&gt;4)-beta-D-GlcNAc)-L-asparaginyl-[protein] + beta-D-glucose</text>
        <dbReference type="Rhea" id="RHEA:55988"/>
        <dbReference type="Rhea" id="RHEA-COMP:12806"/>
        <dbReference type="Rhea" id="RHEA-COMP:14355"/>
        <dbReference type="ChEBI" id="CHEBI:15377"/>
        <dbReference type="ChEBI" id="CHEBI:15903"/>
        <dbReference type="ChEBI" id="CHEBI:59082"/>
        <dbReference type="ChEBI" id="CHEBI:132537"/>
        <dbReference type="EC" id="3.2.1.106"/>
    </reaction>
</comment>
<feature type="region of interest" description="Disordered" evidence="13">
    <location>
        <begin position="161"/>
        <end position="181"/>
    </location>
</feature>
<dbReference type="InterPro" id="IPR004888">
    <property type="entry name" value="Glycoside_hydrolase_63"/>
</dbReference>
<evidence type="ECO:0000256" key="12">
    <source>
        <dbReference type="RuleBase" id="RU368089"/>
    </source>
</evidence>
<dbReference type="PANTHER" id="PTHR10412">
    <property type="entry name" value="MANNOSYL-OLIGOSACCHARIDE GLUCOSIDASE"/>
    <property type="match status" value="1"/>
</dbReference>
<dbReference type="InterPro" id="IPR012341">
    <property type="entry name" value="6hp_glycosidase-like_sf"/>
</dbReference>
<keyword evidence="9" id="KW-0325">Glycoprotein</keyword>
<organism evidence="16">
    <name type="scientific">Oppiella nova</name>
    <dbReference type="NCBI Taxonomy" id="334625"/>
    <lineage>
        <taxon>Eukaryota</taxon>
        <taxon>Metazoa</taxon>
        <taxon>Ecdysozoa</taxon>
        <taxon>Arthropoda</taxon>
        <taxon>Chelicerata</taxon>
        <taxon>Arachnida</taxon>
        <taxon>Acari</taxon>
        <taxon>Acariformes</taxon>
        <taxon>Sarcoptiformes</taxon>
        <taxon>Oribatida</taxon>
        <taxon>Brachypylina</taxon>
        <taxon>Oppioidea</taxon>
        <taxon>Oppiidae</taxon>
        <taxon>Oppiella</taxon>
    </lineage>
</organism>
<name>A0A7R9QWG0_9ACAR</name>
<comment type="subcellular location">
    <subcellularLocation>
        <location evidence="1 12">Endoplasmic reticulum membrane</location>
        <topology evidence="1 12">Single-pass type II membrane protein</topology>
    </subcellularLocation>
</comment>
<dbReference type="InterPro" id="IPR038518">
    <property type="entry name" value="Glyco_hydro_63N_sf"/>
</dbReference>
<evidence type="ECO:0000256" key="10">
    <source>
        <dbReference type="ARBA" id="ARBA00023295"/>
    </source>
</evidence>
<keyword evidence="5 12" id="KW-0256">Endoplasmic reticulum</keyword>
<dbReference type="EMBL" id="CAJPVJ010022060">
    <property type="protein sequence ID" value="CAG2178128.1"/>
    <property type="molecule type" value="Genomic_DNA"/>
</dbReference>
<proteinExistence type="inferred from homology"/>
<comment type="similarity">
    <text evidence="2 12">Belongs to the glycosyl hydrolase 63 family.</text>
</comment>
<evidence type="ECO:0000256" key="9">
    <source>
        <dbReference type="ARBA" id="ARBA00023180"/>
    </source>
</evidence>
<feature type="non-terminal residue" evidence="16">
    <location>
        <position position="1"/>
    </location>
</feature>
<dbReference type="InterPro" id="IPR008928">
    <property type="entry name" value="6-hairpin_glycosidase_sf"/>
</dbReference>
<dbReference type="GO" id="GO:0006487">
    <property type="term" value="P:protein N-linked glycosylation"/>
    <property type="evidence" value="ECO:0007669"/>
    <property type="project" value="UniProtKB-UniRule"/>
</dbReference>
<keyword evidence="7" id="KW-1133">Transmembrane helix</keyword>
<keyword evidence="10 12" id="KW-0326">Glycosidase</keyword>
<keyword evidence="3" id="KW-0812">Transmembrane</keyword>
<dbReference type="OrthoDB" id="410058at2759"/>
<evidence type="ECO:0000259" key="14">
    <source>
        <dbReference type="Pfam" id="PF03200"/>
    </source>
</evidence>
<dbReference type="InterPro" id="IPR031335">
    <property type="entry name" value="Glyco_hydro_63_C"/>
</dbReference>
<evidence type="ECO:0000256" key="5">
    <source>
        <dbReference type="ARBA" id="ARBA00022824"/>
    </source>
</evidence>
<feature type="domain" description="Glycosyl hydrolase family 63 N-terminal" evidence="15">
    <location>
        <begin position="433"/>
        <end position="519"/>
    </location>
</feature>
<evidence type="ECO:0000256" key="2">
    <source>
        <dbReference type="ARBA" id="ARBA00010833"/>
    </source>
</evidence>
<dbReference type="AlphaFoldDB" id="A0A7R9QWG0"/>
<evidence type="ECO:0000256" key="3">
    <source>
        <dbReference type="ARBA" id="ARBA00022692"/>
    </source>
</evidence>
<evidence type="ECO:0000256" key="11">
    <source>
        <dbReference type="ARBA" id="ARBA00038888"/>
    </source>
</evidence>
<dbReference type="Proteomes" id="UP000728032">
    <property type="component" value="Unassembled WGS sequence"/>
</dbReference>
<dbReference type="Pfam" id="PF03200">
    <property type="entry name" value="Glyco_hydro_63"/>
    <property type="match status" value="1"/>
</dbReference>
<evidence type="ECO:0000259" key="15">
    <source>
        <dbReference type="Pfam" id="PF16923"/>
    </source>
</evidence>
<dbReference type="PANTHER" id="PTHR10412:SF11">
    <property type="entry name" value="MANNOSYL-OLIGOSACCHARIDE GLUCOSIDASE"/>
    <property type="match status" value="1"/>
</dbReference>
<accession>A0A7R9QWG0</accession>
<evidence type="ECO:0000313" key="16">
    <source>
        <dbReference type="EMBL" id="CAD7660992.1"/>
    </source>
</evidence>
<keyword evidence="4 12" id="KW-0378">Hydrolase</keyword>
<keyword evidence="6" id="KW-0735">Signal-anchor</keyword>
<dbReference type="Gene3D" id="2.70.98.110">
    <property type="entry name" value="Glycosyl hydrolase family 63, N-terminal domain"/>
    <property type="match status" value="1"/>
</dbReference>
<dbReference type="Gene3D" id="1.50.10.10">
    <property type="match status" value="1"/>
</dbReference>
<keyword evidence="8" id="KW-0472">Membrane</keyword>
<dbReference type="EMBL" id="OC936885">
    <property type="protein sequence ID" value="CAD7660992.1"/>
    <property type="molecule type" value="Genomic_DNA"/>
</dbReference>
<evidence type="ECO:0000256" key="13">
    <source>
        <dbReference type="SAM" id="MobiDB-lite"/>
    </source>
</evidence>
<evidence type="ECO:0000256" key="7">
    <source>
        <dbReference type="ARBA" id="ARBA00022989"/>
    </source>
</evidence>
<feature type="domain" description="Glycosyl hydrolase family 63 C-terminal" evidence="14">
    <location>
        <begin position="1"/>
        <end position="413"/>
    </location>
</feature>
<evidence type="ECO:0000256" key="8">
    <source>
        <dbReference type="ARBA" id="ARBA00023136"/>
    </source>
</evidence>
<dbReference type="GO" id="GO:0005789">
    <property type="term" value="C:endoplasmic reticulum membrane"/>
    <property type="evidence" value="ECO:0007669"/>
    <property type="project" value="UniProtKB-SubCell"/>
</dbReference>
<evidence type="ECO:0000256" key="4">
    <source>
        <dbReference type="ARBA" id="ARBA00022801"/>
    </source>
</evidence>
<sequence>MLGNIGYFNGNQSVTSPGMASPKWYGPLEMLSAVPSRPVFPRPFLWDDGFHNLLIQRWNSSLTLKIMNSWLNIMNIDGWIPREIVIGSESIAKHGTIHTQPDTDANPPSFLLTIDTLMRNKQMDVQSLKDIYPRLKAWFHWYNTTQSGELSSTFRWRGRGDNKDNRELNPDTLTSGLDDYPRATHPTDKEYHLDLRCWIWLAADIMSRIANVVGDPHMKAQYEGTAHLLADNSLLERLHWSESDKAYCDYGYHSTNVSLVEDGSGHYVRKVWTPPTYQLTCDQLGYVNLFPFMFGIIDANNTKLGYILDSIHNSSQMWTNYGLRSLSKTSFYYNKYNSEHEEPYWRGNIWININYLVLRGLRHYADIPGPNQSKAALIYKELRNNIIENMFTEYERTGFVWEQYNDTTGNSTDVNIPFDHHFHTEPILPFNTWGSFRAFQYFGLKTSSPDSPLIGLVWFNNSANNVSALHVRHWCDLNDGLIYGWKYHNFDDFGFQTIKDNDYNFNTSFIKYAADNWKALVS</sequence>
<dbReference type="GO" id="GO:0004573">
    <property type="term" value="F:Glc3Man9GlcNAc2 oligosaccharide glucosidase activity"/>
    <property type="evidence" value="ECO:0007669"/>
    <property type="project" value="UniProtKB-UniRule"/>
</dbReference>